<dbReference type="GeneID" id="5133489"/>
<keyword evidence="2" id="KW-1185">Reference proteome</keyword>
<evidence type="ECO:0000313" key="2">
    <source>
        <dbReference type="Proteomes" id="UP000000922"/>
    </source>
</evidence>
<dbReference type="RefSeq" id="YP_240481.1">
    <property type="nucleotide sequence ID" value="NC_007060.1"/>
</dbReference>
<organism evidence="1 2">
    <name type="scientific">Staphylococcus phage 55</name>
    <dbReference type="NCBI Taxonomy" id="2936817"/>
    <lineage>
        <taxon>Viruses</taxon>
        <taxon>Duplodnaviria</taxon>
        <taxon>Heunggongvirae</taxon>
        <taxon>Uroviricota</taxon>
        <taxon>Caudoviricetes</taxon>
        <taxon>Azeredovirinae</taxon>
        <taxon>Phietavirus</taxon>
        <taxon>Phietavirus pv55</taxon>
    </lineage>
</organism>
<reference evidence="1 2" key="1">
    <citation type="journal article" date="2005" name="Proc. Natl. Acad. Sci. U.S.A.">
        <title>The complete genomes and proteomes of 27 Staphylococcus aureus bacteriophages.</title>
        <authorList>
            <person name="Kwan T."/>
            <person name="Liu J."/>
            <person name="Dubow M."/>
            <person name="Gros P."/>
            <person name="Pelletier J."/>
        </authorList>
    </citation>
    <scope>NUCLEOTIDE SEQUENCE</scope>
</reference>
<dbReference type="EMBL" id="AY954963">
    <property type="protein sequence ID" value="AAX91710.1"/>
    <property type="molecule type" value="Genomic_DNA"/>
</dbReference>
<protein>
    <submittedName>
        <fullName evidence="1">ORF092</fullName>
    </submittedName>
</protein>
<dbReference type="KEGG" id="vg:5133489"/>
<dbReference type="Proteomes" id="UP000000922">
    <property type="component" value="Segment"/>
</dbReference>
<name>Q4ZB95_9CAUD</name>
<accession>Q4ZB95</accession>
<proteinExistence type="predicted"/>
<sequence length="42" mass="4534">MNIEPSSINKCNLGVKPCAFRSIRPCLSLIPILIDAVFSSSV</sequence>
<evidence type="ECO:0000313" key="1">
    <source>
        <dbReference type="EMBL" id="AAX91710.1"/>
    </source>
</evidence>